<accession>A0ACC0Y8S6</accession>
<name>A0ACC0Y8S6_9ROSI</name>
<sequence>MAPYIYAKHKGIHITNRLKRSFFIEACDLVFDAQVGENNS</sequence>
<protein>
    <submittedName>
        <fullName evidence="1">Uncharacterized protein</fullName>
    </submittedName>
</protein>
<keyword evidence="2" id="KW-1185">Reference proteome</keyword>
<gene>
    <name evidence="1" type="ORF">Pint_12366</name>
</gene>
<organism evidence="1 2">
    <name type="scientific">Pistacia integerrima</name>
    <dbReference type="NCBI Taxonomy" id="434235"/>
    <lineage>
        <taxon>Eukaryota</taxon>
        <taxon>Viridiplantae</taxon>
        <taxon>Streptophyta</taxon>
        <taxon>Embryophyta</taxon>
        <taxon>Tracheophyta</taxon>
        <taxon>Spermatophyta</taxon>
        <taxon>Magnoliopsida</taxon>
        <taxon>eudicotyledons</taxon>
        <taxon>Gunneridae</taxon>
        <taxon>Pentapetalae</taxon>
        <taxon>rosids</taxon>
        <taxon>malvids</taxon>
        <taxon>Sapindales</taxon>
        <taxon>Anacardiaceae</taxon>
        <taxon>Pistacia</taxon>
    </lineage>
</organism>
<comment type="caution">
    <text evidence="1">The sequence shown here is derived from an EMBL/GenBank/DDBJ whole genome shotgun (WGS) entry which is preliminary data.</text>
</comment>
<proteinExistence type="predicted"/>
<dbReference type="Proteomes" id="UP001163603">
    <property type="component" value="Chromosome 8"/>
</dbReference>
<evidence type="ECO:0000313" key="1">
    <source>
        <dbReference type="EMBL" id="KAJ0030918.1"/>
    </source>
</evidence>
<dbReference type="EMBL" id="CM047743">
    <property type="protein sequence ID" value="KAJ0030918.1"/>
    <property type="molecule type" value="Genomic_DNA"/>
</dbReference>
<reference evidence="2" key="1">
    <citation type="journal article" date="2023" name="G3 (Bethesda)">
        <title>Genome assembly and association tests identify interacting loci associated with vigor, precocity, and sex in interspecific pistachio rootstocks.</title>
        <authorList>
            <person name="Palmer W."/>
            <person name="Jacygrad E."/>
            <person name="Sagayaradj S."/>
            <person name="Cavanaugh K."/>
            <person name="Han R."/>
            <person name="Bertier L."/>
            <person name="Beede B."/>
            <person name="Kafkas S."/>
            <person name="Golino D."/>
            <person name="Preece J."/>
            <person name="Michelmore R."/>
        </authorList>
    </citation>
    <scope>NUCLEOTIDE SEQUENCE [LARGE SCALE GENOMIC DNA]</scope>
</reference>
<evidence type="ECO:0000313" key="2">
    <source>
        <dbReference type="Proteomes" id="UP001163603"/>
    </source>
</evidence>